<evidence type="ECO:0008006" key="7">
    <source>
        <dbReference type="Google" id="ProtNLM"/>
    </source>
</evidence>
<gene>
    <name evidence="3" type="ORF">AVEN_22347_1</name>
    <name evidence="2" type="ORF">AVEN_234724_1</name>
    <name evidence="4" type="ORF">AVEN_36430_1</name>
    <name evidence="5" type="ORF">AVEN_56054_1</name>
</gene>
<dbReference type="EMBL" id="BGPR01274206">
    <property type="protein sequence ID" value="GBN06720.1"/>
    <property type="molecule type" value="Genomic_DNA"/>
</dbReference>
<protein>
    <recommendedName>
        <fullName evidence="7">CARD domain-containing protein</fullName>
    </recommendedName>
</protein>
<keyword evidence="1" id="KW-0175">Coiled coil</keyword>
<organism evidence="2 6">
    <name type="scientific">Araneus ventricosus</name>
    <name type="common">Orbweaver spider</name>
    <name type="synonym">Epeira ventricosa</name>
    <dbReference type="NCBI Taxonomy" id="182803"/>
    <lineage>
        <taxon>Eukaryota</taxon>
        <taxon>Metazoa</taxon>
        <taxon>Ecdysozoa</taxon>
        <taxon>Arthropoda</taxon>
        <taxon>Chelicerata</taxon>
        <taxon>Arachnida</taxon>
        <taxon>Araneae</taxon>
        <taxon>Araneomorphae</taxon>
        <taxon>Entelegynae</taxon>
        <taxon>Araneoidea</taxon>
        <taxon>Araneidae</taxon>
        <taxon>Araneus</taxon>
    </lineage>
</organism>
<dbReference type="EMBL" id="BGPR01274239">
    <property type="protein sequence ID" value="GBN06816.1"/>
    <property type="molecule type" value="Genomic_DNA"/>
</dbReference>
<name>A0A4Y2KXD4_ARAVE</name>
<evidence type="ECO:0000313" key="4">
    <source>
        <dbReference type="EMBL" id="GBN06794.1"/>
    </source>
</evidence>
<dbReference type="EMBL" id="BGPR01274231">
    <property type="protein sequence ID" value="GBN06794.1"/>
    <property type="molecule type" value="Genomic_DNA"/>
</dbReference>
<accession>A0A4Y2KXD4</accession>
<evidence type="ECO:0000313" key="5">
    <source>
        <dbReference type="EMBL" id="GBN06816.1"/>
    </source>
</evidence>
<proteinExistence type="predicted"/>
<comment type="caution">
    <text evidence="2">The sequence shown here is derived from an EMBL/GenBank/DDBJ whole genome shotgun (WGS) entry which is preliminary data.</text>
</comment>
<evidence type="ECO:0000313" key="2">
    <source>
        <dbReference type="EMBL" id="GBN06720.1"/>
    </source>
</evidence>
<evidence type="ECO:0000313" key="3">
    <source>
        <dbReference type="EMBL" id="GBN06780.1"/>
    </source>
</evidence>
<dbReference type="AlphaFoldDB" id="A0A4Y2KXD4"/>
<keyword evidence="6" id="KW-1185">Reference proteome</keyword>
<sequence>KDAIEKGKVVSEDTLEKLKEIRGKLKDLKVEISEKAKELLEKLKEKAKDYWKRILDKLNPDNNKRYVDEELYADESLEDLKNRLKERFQE</sequence>
<feature type="non-terminal residue" evidence="2">
    <location>
        <position position="90"/>
    </location>
</feature>
<feature type="coiled-coil region" evidence="1">
    <location>
        <begin position="11"/>
        <end position="49"/>
    </location>
</feature>
<reference evidence="2 6" key="1">
    <citation type="journal article" date="2019" name="Sci. Rep.">
        <title>Orb-weaving spider Araneus ventricosus genome elucidates the spidroin gene catalogue.</title>
        <authorList>
            <person name="Kono N."/>
            <person name="Nakamura H."/>
            <person name="Ohtoshi R."/>
            <person name="Moran D.A.P."/>
            <person name="Shinohara A."/>
            <person name="Yoshida Y."/>
            <person name="Fujiwara M."/>
            <person name="Mori M."/>
            <person name="Tomita M."/>
            <person name="Arakawa K."/>
        </authorList>
    </citation>
    <scope>NUCLEOTIDE SEQUENCE [LARGE SCALE GENOMIC DNA]</scope>
</reference>
<dbReference type="OrthoDB" id="6431667at2759"/>
<dbReference type="EMBL" id="BGPR01274227">
    <property type="protein sequence ID" value="GBN06780.1"/>
    <property type="molecule type" value="Genomic_DNA"/>
</dbReference>
<feature type="non-terminal residue" evidence="2">
    <location>
        <position position="1"/>
    </location>
</feature>
<dbReference type="Proteomes" id="UP000499080">
    <property type="component" value="Unassembled WGS sequence"/>
</dbReference>
<evidence type="ECO:0000313" key="6">
    <source>
        <dbReference type="Proteomes" id="UP000499080"/>
    </source>
</evidence>
<evidence type="ECO:0000256" key="1">
    <source>
        <dbReference type="SAM" id="Coils"/>
    </source>
</evidence>